<dbReference type="InterPro" id="IPR044532">
    <property type="entry name" value="BRX-like"/>
</dbReference>
<evidence type="ECO:0000313" key="6">
    <source>
        <dbReference type="EMBL" id="KAH8522790.1"/>
    </source>
</evidence>
<evidence type="ECO:0000313" key="7">
    <source>
        <dbReference type="Proteomes" id="UP000807159"/>
    </source>
</evidence>
<evidence type="ECO:0000256" key="3">
    <source>
        <dbReference type="ARBA" id="ARBA00023242"/>
    </source>
</evidence>
<accession>A0A8T2ZZL0</accession>
<evidence type="ECO:0000259" key="5">
    <source>
        <dbReference type="PROSITE" id="PS51514"/>
    </source>
</evidence>
<dbReference type="InterPro" id="IPR027988">
    <property type="entry name" value="BRX_N"/>
</dbReference>
<dbReference type="AlphaFoldDB" id="A0A8T2ZZL0"/>
<dbReference type="Proteomes" id="UP000807159">
    <property type="component" value="Chromosome 1"/>
</dbReference>
<sequence length="390" mass="43750">MLSLEETSLWNHLKRWKVYLPEETGSQAPLALRFHPLLMMFLSAMHLTTLNHLDPPRNFSQLLFLDQELCLEQHLQHQDDLVPLATTPTPALSVHELPKVAVDGTGRLNDSLREEVVKLSAKVDITTFYGFSYLFVKFPVLSDIRILFSLGGDGRSCFAILYVVINMETKVEELTHKAQLQEVELERTTSQLKEAVAVAEEETAKCKAAKEVIKSLTAQLKDVAERVPVGAARNNNSPSFYYSSNTPLRAVSPGVLEQLRGPRTCHEQDSNGSNSLVVSNVSAPTTNQTLHHSEVAHIEATLRNKNRTAKVEPANGDEWVEQDEPGVYITLVSLPGGAKDLKRVRFSRKRFSEKQAEQWWASNRARLYQQYNVPMGERSLVSVGREGLAH</sequence>
<name>A0A8T2ZZL0_POPDE</name>
<dbReference type="Pfam" id="PF13713">
    <property type="entry name" value="BRX_N"/>
    <property type="match status" value="1"/>
</dbReference>
<dbReference type="PANTHER" id="PTHR46058:SF40">
    <property type="entry name" value="BRX DOMAIN-CONTAINING PROTEIN"/>
    <property type="match status" value="1"/>
</dbReference>
<comment type="subcellular location">
    <subcellularLocation>
        <location evidence="1">Nucleus</location>
    </subcellularLocation>
</comment>
<keyword evidence="4" id="KW-0175">Coiled coil</keyword>
<organism evidence="6 7">
    <name type="scientific">Populus deltoides</name>
    <name type="common">Eastern poplar</name>
    <name type="synonym">Eastern cottonwood</name>
    <dbReference type="NCBI Taxonomy" id="3696"/>
    <lineage>
        <taxon>Eukaryota</taxon>
        <taxon>Viridiplantae</taxon>
        <taxon>Streptophyta</taxon>
        <taxon>Embryophyta</taxon>
        <taxon>Tracheophyta</taxon>
        <taxon>Spermatophyta</taxon>
        <taxon>Magnoliopsida</taxon>
        <taxon>eudicotyledons</taxon>
        <taxon>Gunneridae</taxon>
        <taxon>Pentapetalae</taxon>
        <taxon>rosids</taxon>
        <taxon>fabids</taxon>
        <taxon>Malpighiales</taxon>
        <taxon>Salicaceae</taxon>
        <taxon>Saliceae</taxon>
        <taxon>Populus</taxon>
    </lineage>
</organism>
<dbReference type="PROSITE" id="PS51514">
    <property type="entry name" value="BRX"/>
    <property type="match status" value="1"/>
</dbReference>
<dbReference type="EMBL" id="JACEGQ020000001">
    <property type="protein sequence ID" value="KAH8522790.1"/>
    <property type="molecule type" value="Genomic_DNA"/>
</dbReference>
<keyword evidence="7" id="KW-1185">Reference proteome</keyword>
<dbReference type="InterPro" id="IPR013591">
    <property type="entry name" value="Brevis_radix_dom"/>
</dbReference>
<feature type="domain" description="BRX" evidence="5">
    <location>
        <begin position="317"/>
        <end position="372"/>
    </location>
</feature>
<keyword evidence="3" id="KW-0539">Nucleus</keyword>
<evidence type="ECO:0000256" key="2">
    <source>
        <dbReference type="ARBA" id="ARBA00009057"/>
    </source>
</evidence>
<gene>
    <name evidence="6" type="ORF">H0E87_003434</name>
</gene>
<reference evidence="6" key="1">
    <citation type="journal article" date="2021" name="J. Hered.">
        <title>Genome Assembly of Salicaceae Populus deltoides (Eastern Cottonwood) I-69 Based on Nanopore Sequencing and Hi-C Technologies.</title>
        <authorList>
            <person name="Bai S."/>
            <person name="Wu H."/>
            <person name="Zhang J."/>
            <person name="Pan Z."/>
            <person name="Zhao W."/>
            <person name="Li Z."/>
            <person name="Tong C."/>
        </authorList>
    </citation>
    <scope>NUCLEOTIDE SEQUENCE</scope>
    <source>
        <tissue evidence="6">Leaf</tissue>
    </source>
</reference>
<protein>
    <recommendedName>
        <fullName evidence="5">BRX domain-containing protein</fullName>
    </recommendedName>
</protein>
<dbReference type="Pfam" id="PF16627">
    <property type="entry name" value="BRX_assoc"/>
    <property type="match status" value="1"/>
</dbReference>
<comment type="caution">
    <text evidence="6">The sequence shown here is derived from an EMBL/GenBank/DDBJ whole genome shotgun (WGS) entry which is preliminary data.</text>
</comment>
<feature type="coiled-coil region" evidence="4">
    <location>
        <begin position="164"/>
        <end position="226"/>
    </location>
</feature>
<evidence type="ECO:0000256" key="4">
    <source>
        <dbReference type="SAM" id="Coils"/>
    </source>
</evidence>
<dbReference type="PANTHER" id="PTHR46058">
    <property type="entry name" value="PROTEIN BREVIS RADIX-LIKE 1"/>
    <property type="match status" value="1"/>
</dbReference>
<evidence type="ECO:0000256" key="1">
    <source>
        <dbReference type="ARBA" id="ARBA00004123"/>
    </source>
</evidence>
<dbReference type="Pfam" id="PF08381">
    <property type="entry name" value="BRX"/>
    <property type="match status" value="1"/>
</dbReference>
<proteinExistence type="inferred from homology"/>
<dbReference type="GO" id="GO:0005634">
    <property type="term" value="C:nucleus"/>
    <property type="evidence" value="ECO:0007669"/>
    <property type="project" value="UniProtKB-SubCell"/>
</dbReference>
<comment type="similarity">
    <text evidence="2">Belongs to the BRX family.</text>
</comment>